<protein>
    <submittedName>
        <fullName evidence="4">Caskin-2</fullName>
    </submittedName>
</protein>
<keyword evidence="2 3" id="KW-0040">ANK repeat</keyword>
<name>A0AAD9CSA4_DISEL</name>
<dbReference type="PANTHER" id="PTHR24174">
    <property type="entry name" value="ANKYRIN REPEAT AND STERILE ALPHA MOTIF DOMAIN-CONTAINING PROTEIN 1"/>
    <property type="match status" value="1"/>
</dbReference>
<dbReference type="Gene3D" id="1.25.40.20">
    <property type="entry name" value="Ankyrin repeat-containing domain"/>
    <property type="match status" value="1"/>
</dbReference>
<dbReference type="AlphaFoldDB" id="A0AAD9CSA4"/>
<gene>
    <name evidence="4" type="ORF">KUDE01_008458</name>
</gene>
<organism evidence="4 5">
    <name type="scientific">Dissostichus eleginoides</name>
    <name type="common">Patagonian toothfish</name>
    <name type="synonym">Dissostichus amissus</name>
    <dbReference type="NCBI Taxonomy" id="100907"/>
    <lineage>
        <taxon>Eukaryota</taxon>
        <taxon>Metazoa</taxon>
        <taxon>Chordata</taxon>
        <taxon>Craniata</taxon>
        <taxon>Vertebrata</taxon>
        <taxon>Euteleostomi</taxon>
        <taxon>Actinopterygii</taxon>
        <taxon>Neopterygii</taxon>
        <taxon>Teleostei</taxon>
        <taxon>Neoteleostei</taxon>
        <taxon>Acanthomorphata</taxon>
        <taxon>Eupercaria</taxon>
        <taxon>Perciformes</taxon>
        <taxon>Notothenioidei</taxon>
        <taxon>Nototheniidae</taxon>
        <taxon>Dissostichus</taxon>
    </lineage>
</organism>
<evidence type="ECO:0000313" key="5">
    <source>
        <dbReference type="Proteomes" id="UP001228049"/>
    </source>
</evidence>
<dbReference type="SUPFAM" id="SSF48403">
    <property type="entry name" value="Ankyrin repeat"/>
    <property type="match status" value="1"/>
</dbReference>
<accession>A0AAD9CSA4</accession>
<sequence length="128" mass="14081">MGKEQDLLLAVKTGDLLLAHKLLSKVKCSKTKLLGSTKRLNINYQDSDGFSALHHAALTGPTELLSLLLEAQATLEVKDINGKSSSCEPNAPDRPTAQERDVWEVSLRSMLNFLLLVLSAENTFEPYD</sequence>
<evidence type="ECO:0000256" key="2">
    <source>
        <dbReference type="ARBA" id="ARBA00023043"/>
    </source>
</evidence>
<keyword evidence="1" id="KW-0677">Repeat</keyword>
<dbReference type="Pfam" id="PF13637">
    <property type="entry name" value="Ank_4"/>
    <property type="match status" value="1"/>
</dbReference>
<evidence type="ECO:0000256" key="1">
    <source>
        <dbReference type="ARBA" id="ARBA00022737"/>
    </source>
</evidence>
<comment type="caution">
    <text evidence="4">The sequence shown here is derived from an EMBL/GenBank/DDBJ whole genome shotgun (WGS) entry which is preliminary data.</text>
</comment>
<dbReference type="Proteomes" id="UP001228049">
    <property type="component" value="Unassembled WGS sequence"/>
</dbReference>
<dbReference type="InterPro" id="IPR033635">
    <property type="entry name" value="ANKS1/Caskin"/>
</dbReference>
<dbReference type="InterPro" id="IPR036770">
    <property type="entry name" value="Ankyrin_rpt-contain_sf"/>
</dbReference>
<dbReference type="InterPro" id="IPR002110">
    <property type="entry name" value="Ankyrin_rpt"/>
</dbReference>
<evidence type="ECO:0000256" key="3">
    <source>
        <dbReference type="PROSITE-ProRule" id="PRU00023"/>
    </source>
</evidence>
<dbReference type="PROSITE" id="PS50297">
    <property type="entry name" value="ANK_REP_REGION"/>
    <property type="match status" value="1"/>
</dbReference>
<reference evidence="4" key="1">
    <citation type="submission" date="2023-04" db="EMBL/GenBank/DDBJ databases">
        <title>Chromosome-level genome of Chaenocephalus aceratus.</title>
        <authorList>
            <person name="Park H."/>
        </authorList>
    </citation>
    <scope>NUCLEOTIDE SEQUENCE</scope>
    <source>
        <strain evidence="4">DE</strain>
        <tissue evidence="4">Muscle</tissue>
    </source>
</reference>
<proteinExistence type="predicted"/>
<feature type="repeat" description="ANK" evidence="3">
    <location>
        <begin position="48"/>
        <end position="80"/>
    </location>
</feature>
<dbReference type="EMBL" id="JASDAP010000002">
    <property type="protein sequence ID" value="KAK1906056.1"/>
    <property type="molecule type" value="Genomic_DNA"/>
</dbReference>
<keyword evidence="5" id="KW-1185">Reference proteome</keyword>
<evidence type="ECO:0000313" key="4">
    <source>
        <dbReference type="EMBL" id="KAK1906056.1"/>
    </source>
</evidence>
<dbReference type="PANTHER" id="PTHR24174:SF18">
    <property type="entry name" value="CASKIN-2"/>
    <property type="match status" value="1"/>
</dbReference>
<dbReference type="PROSITE" id="PS50088">
    <property type="entry name" value="ANK_REPEAT"/>
    <property type="match status" value="1"/>
</dbReference>